<comment type="caution">
    <text evidence="2">The sequence shown here is derived from an EMBL/GenBank/DDBJ whole genome shotgun (WGS) entry which is preliminary data.</text>
</comment>
<feature type="non-terminal residue" evidence="2">
    <location>
        <position position="55"/>
    </location>
</feature>
<proteinExistence type="predicted"/>
<evidence type="ECO:0000256" key="1">
    <source>
        <dbReference type="SAM" id="Phobius"/>
    </source>
</evidence>
<organism evidence="2">
    <name type="scientific">marine sediment metagenome</name>
    <dbReference type="NCBI Taxonomy" id="412755"/>
    <lineage>
        <taxon>unclassified sequences</taxon>
        <taxon>metagenomes</taxon>
        <taxon>ecological metagenomes</taxon>
    </lineage>
</organism>
<accession>X1AT70</accession>
<feature type="transmembrane region" description="Helical" evidence="1">
    <location>
        <begin position="22"/>
        <end position="42"/>
    </location>
</feature>
<keyword evidence="1" id="KW-0812">Transmembrane</keyword>
<sequence length="55" mass="6191">MGKLFHKSNIRELLVTFSGNELSIGIILANWLILIALGSFVLGRFADKVKYKIEI</sequence>
<name>X1AT70_9ZZZZ</name>
<dbReference type="AlphaFoldDB" id="X1AT70"/>
<reference evidence="2" key="1">
    <citation type="journal article" date="2014" name="Front. Microbiol.">
        <title>High frequency of phylogenetically diverse reductive dehalogenase-homologous genes in deep subseafloor sedimentary metagenomes.</title>
        <authorList>
            <person name="Kawai M."/>
            <person name="Futagami T."/>
            <person name="Toyoda A."/>
            <person name="Takaki Y."/>
            <person name="Nishi S."/>
            <person name="Hori S."/>
            <person name="Arai W."/>
            <person name="Tsubouchi T."/>
            <person name="Morono Y."/>
            <person name="Uchiyama I."/>
            <person name="Ito T."/>
            <person name="Fujiyama A."/>
            <person name="Inagaki F."/>
            <person name="Takami H."/>
        </authorList>
    </citation>
    <scope>NUCLEOTIDE SEQUENCE</scope>
    <source>
        <strain evidence="2">Expedition CK06-06</strain>
    </source>
</reference>
<keyword evidence="1" id="KW-0472">Membrane</keyword>
<keyword evidence="1" id="KW-1133">Transmembrane helix</keyword>
<gene>
    <name evidence="2" type="ORF">S01H4_00452</name>
</gene>
<protein>
    <submittedName>
        <fullName evidence="2">Uncharacterized protein</fullName>
    </submittedName>
</protein>
<dbReference type="EMBL" id="BART01000062">
    <property type="protein sequence ID" value="GAG63051.1"/>
    <property type="molecule type" value="Genomic_DNA"/>
</dbReference>
<evidence type="ECO:0000313" key="2">
    <source>
        <dbReference type="EMBL" id="GAG63051.1"/>
    </source>
</evidence>